<feature type="transmembrane region" description="Helical" evidence="6">
    <location>
        <begin position="358"/>
        <end position="379"/>
    </location>
</feature>
<evidence type="ECO:0000313" key="9">
    <source>
        <dbReference type="EnsemblMetazoa" id="XP_020916123.1"/>
    </source>
</evidence>
<dbReference type="InterPro" id="IPR051275">
    <property type="entry name" value="Cell_adhesion_signaling"/>
</dbReference>
<dbReference type="PANTHER" id="PTHR11640">
    <property type="entry name" value="NEPHRIN"/>
    <property type="match status" value="1"/>
</dbReference>
<accession>A0A913Y702</accession>
<keyword evidence="6" id="KW-0812">Transmembrane</keyword>
<evidence type="ECO:0000256" key="7">
    <source>
        <dbReference type="SAM" id="SignalP"/>
    </source>
</evidence>
<dbReference type="PROSITE" id="PS50835">
    <property type="entry name" value="IG_LIKE"/>
    <property type="match status" value="2"/>
</dbReference>
<feature type="domain" description="Ig-like" evidence="8">
    <location>
        <begin position="142"/>
        <end position="216"/>
    </location>
</feature>
<keyword evidence="4" id="KW-0325">Glycoprotein</keyword>
<evidence type="ECO:0000313" key="10">
    <source>
        <dbReference type="Proteomes" id="UP000887567"/>
    </source>
</evidence>
<dbReference type="SUPFAM" id="SSF48726">
    <property type="entry name" value="Immunoglobulin"/>
    <property type="match status" value="1"/>
</dbReference>
<evidence type="ECO:0000256" key="5">
    <source>
        <dbReference type="ARBA" id="ARBA00023319"/>
    </source>
</evidence>
<name>A0A913Y702_EXADI</name>
<dbReference type="RefSeq" id="XP_020916123.1">
    <property type="nucleotide sequence ID" value="XM_021060464.2"/>
</dbReference>
<keyword evidence="10" id="KW-1185">Reference proteome</keyword>
<dbReference type="OMA" id="PFPENIY"/>
<dbReference type="GO" id="GO:0005911">
    <property type="term" value="C:cell-cell junction"/>
    <property type="evidence" value="ECO:0007669"/>
    <property type="project" value="TreeGrafter"/>
</dbReference>
<dbReference type="InterPro" id="IPR036179">
    <property type="entry name" value="Ig-like_dom_sf"/>
</dbReference>
<dbReference type="Pfam" id="PF07679">
    <property type="entry name" value="I-set"/>
    <property type="match status" value="1"/>
</dbReference>
<dbReference type="GO" id="GO:0050839">
    <property type="term" value="F:cell adhesion molecule binding"/>
    <property type="evidence" value="ECO:0007669"/>
    <property type="project" value="TreeGrafter"/>
</dbReference>
<dbReference type="AlphaFoldDB" id="A0A913Y702"/>
<evidence type="ECO:0000256" key="4">
    <source>
        <dbReference type="ARBA" id="ARBA00023180"/>
    </source>
</evidence>
<keyword evidence="7" id="KW-0732">Signal</keyword>
<proteinExistence type="predicted"/>
<evidence type="ECO:0000256" key="2">
    <source>
        <dbReference type="ARBA" id="ARBA00023136"/>
    </source>
</evidence>
<comment type="subcellular location">
    <subcellularLocation>
        <location evidence="1">Membrane</location>
        <topology evidence="1">Single-pass type I membrane protein</topology>
    </subcellularLocation>
</comment>
<dbReference type="InterPro" id="IPR007110">
    <property type="entry name" value="Ig-like_dom"/>
</dbReference>
<reference evidence="9" key="1">
    <citation type="submission" date="2022-11" db="UniProtKB">
        <authorList>
            <consortium name="EnsemblMetazoa"/>
        </authorList>
    </citation>
    <scope>IDENTIFICATION</scope>
</reference>
<dbReference type="InterPro" id="IPR013783">
    <property type="entry name" value="Ig-like_fold"/>
</dbReference>
<dbReference type="OrthoDB" id="5983873at2759"/>
<dbReference type="PANTHER" id="PTHR11640:SF164">
    <property type="entry name" value="MAM DOMAIN-CONTAINING GLYCOSYLPHOSPHATIDYLINOSITOL ANCHOR PROTEIN 1"/>
    <property type="match status" value="1"/>
</dbReference>
<keyword evidence="6" id="KW-1133">Transmembrane helix</keyword>
<dbReference type="Gene3D" id="2.60.40.10">
    <property type="entry name" value="Immunoglobulins"/>
    <property type="match status" value="3"/>
</dbReference>
<dbReference type="EnsemblMetazoa" id="XM_021060464.2">
    <property type="protein sequence ID" value="XP_020916123.1"/>
    <property type="gene ID" value="LOC110253537"/>
</dbReference>
<feature type="domain" description="Ig-like" evidence="8">
    <location>
        <begin position="240"/>
        <end position="343"/>
    </location>
</feature>
<keyword evidence="3" id="KW-1015">Disulfide bond</keyword>
<dbReference type="GO" id="GO:0098609">
    <property type="term" value="P:cell-cell adhesion"/>
    <property type="evidence" value="ECO:0007669"/>
    <property type="project" value="TreeGrafter"/>
</dbReference>
<dbReference type="InterPro" id="IPR003599">
    <property type="entry name" value="Ig_sub"/>
</dbReference>
<dbReference type="SMART" id="SM00409">
    <property type="entry name" value="IG"/>
    <property type="match status" value="3"/>
</dbReference>
<protein>
    <recommendedName>
        <fullName evidence="8">Ig-like domain-containing protein</fullName>
    </recommendedName>
</protein>
<sequence length="427" mass="47328">MLSTAICVAILCLLAVSSISPVQGKPAIIAPLPTNIYAIQFGRAEVGCTVKDTVNKPTKINFVRTSKFGDIDVIYDEGIGGRIQYKNKTEDGGQILTSTLVINNVTLKDSSDFGGYECIGYSGNQKDAYGFTINVINRNELPGIAVSENKTVQFGTEIILSCNLTLKMDVDTTKLRKLMWIKGGQVIDEVLYPKEQTLKSRKFKVSDPSDGGLYSCHLISRLRDSLDYNITDSIHITVKPKFFKDLMDNEVKVFKGKSATFECSAKGNPLNTFWKRKLKSEKSANMLKEGENWNSRYSLSNLDKMEDHSLTISDVGYGDRGFYYCCIQESETANNTKEQDDVEGCQKFTLRVKDPLGALWPVIGIIIEVILLVIIIVLAEKFKKKKTESTKTDGRVEFSYSSTDDAVDKGQVRLRPSAAATSSGEKA</sequence>
<evidence type="ECO:0000259" key="8">
    <source>
        <dbReference type="PROSITE" id="PS50835"/>
    </source>
</evidence>
<feature type="signal peptide" evidence="7">
    <location>
        <begin position="1"/>
        <end position="24"/>
    </location>
</feature>
<dbReference type="KEGG" id="epa:110253537"/>
<dbReference type="Proteomes" id="UP000887567">
    <property type="component" value="Unplaced"/>
</dbReference>
<dbReference type="InterPro" id="IPR013098">
    <property type="entry name" value="Ig_I-set"/>
</dbReference>
<evidence type="ECO:0000256" key="1">
    <source>
        <dbReference type="ARBA" id="ARBA00004479"/>
    </source>
</evidence>
<evidence type="ECO:0000256" key="6">
    <source>
        <dbReference type="SAM" id="Phobius"/>
    </source>
</evidence>
<evidence type="ECO:0000256" key="3">
    <source>
        <dbReference type="ARBA" id="ARBA00023157"/>
    </source>
</evidence>
<keyword evidence="5" id="KW-0393">Immunoglobulin domain</keyword>
<keyword evidence="2 6" id="KW-0472">Membrane</keyword>
<dbReference type="GeneID" id="110253537"/>
<feature type="chain" id="PRO_5036712071" description="Ig-like domain-containing protein" evidence="7">
    <location>
        <begin position="25"/>
        <end position="427"/>
    </location>
</feature>
<organism evidence="9 10">
    <name type="scientific">Exaiptasia diaphana</name>
    <name type="common">Tropical sea anemone</name>
    <name type="synonym">Aiptasia pulchella</name>
    <dbReference type="NCBI Taxonomy" id="2652724"/>
    <lineage>
        <taxon>Eukaryota</taxon>
        <taxon>Metazoa</taxon>
        <taxon>Cnidaria</taxon>
        <taxon>Anthozoa</taxon>
        <taxon>Hexacorallia</taxon>
        <taxon>Actiniaria</taxon>
        <taxon>Aiptasiidae</taxon>
        <taxon>Exaiptasia</taxon>
    </lineage>
</organism>
<dbReference type="GO" id="GO:0005886">
    <property type="term" value="C:plasma membrane"/>
    <property type="evidence" value="ECO:0007669"/>
    <property type="project" value="TreeGrafter"/>
</dbReference>